<keyword evidence="5" id="KW-0175">Coiled coil</keyword>
<keyword evidence="4" id="KW-0067">ATP-binding</keyword>
<evidence type="ECO:0000256" key="4">
    <source>
        <dbReference type="ARBA" id="ARBA00022840"/>
    </source>
</evidence>
<dbReference type="PANTHER" id="PTHR44533:SF4">
    <property type="entry name" value="DEAD_H RNA HELICASE, PUTATIVE-RELATED"/>
    <property type="match status" value="1"/>
</dbReference>
<dbReference type="InterPro" id="IPR027417">
    <property type="entry name" value="P-loop_NTPase"/>
</dbReference>
<dbReference type="InterPro" id="IPR059032">
    <property type="entry name" value="WHD_DDX60"/>
</dbReference>
<dbReference type="EMBL" id="OW240917">
    <property type="protein sequence ID" value="CAH2300578.1"/>
    <property type="molecule type" value="Genomic_DNA"/>
</dbReference>
<evidence type="ECO:0000256" key="1">
    <source>
        <dbReference type="ARBA" id="ARBA00022741"/>
    </source>
</evidence>
<dbReference type="InterPro" id="IPR001650">
    <property type="entry name" value="Helicase_C-like"/>
</dbReference>
<evidence type="ECO:0000256" key="6">
    <source>
        <dbReference type="SAM" id="MobiDB-lite"/>
    </source>
</evidence>
<protein>
    <submittedName>
        <fullName evidence="9">Probable ATP-dependent RNA helicase DDX60</fullName>
    </submittedName>
</protein>
<evidence type="ECO:0000313" key="10">
    <source>
        <dbReference type="Proteomes" id="UP001295444"/>
    </source>
</evidence>
<evidence type="ECO:0000256" key="2">
    <source>
        <dbReference type="ARBA" id="ARBA00022801"/>
    </source>
</evidence>
<dbReference type="SMART" id="SM00490">
    <property type="entry name" value="HELICc"/>
    <property type="match status" value="1"/>
</dbReference>
<feature type="coiled-coil region" evidence="5">
    <location>
        <begin position="645"/>
        <end position="675"/>
    </location>
</feature>
<organism evidence="9 10">
    <name type="scientific">Pelobates cultripes</name>
    <name type="common">Western spadefoot toad</name>
    <dbReference type="NCBI Taxonomy" id="61616"/>
    <lineage>
        <taxon>Eukaryota</taxon>
        <taxon>Metazoa</taxon>
        <taxon>Chordata</taxon>
        <taxon>Craniata</taxon>
        <taxon>Vertebrata</taxon>
        <taxon>Euteleostomi</taxon>
        <taxon>Amphibia</taxon>
        <taxon>Batrachia</taxon>
        <taxon>Anura</taxon>
        <taxon>Pelobatoidea</taxon>
        <taxon>Pelobatidae</taxon>
        <taxon>Pelobates</taxon>
    </lineage>
</organism>
<reference evidence="9" key="1">
    <citation type="submission" date="2022-03" db="EMBL/GenBank/DDBJ databases">
        <authorList>
            <person name="Alioto T."/>
            <person name="Alioto T."/>
            <person name="Gomez Garrido J."/>
        </authorList>
    </citation>
    <scope>NUCLEOTIDE SEQUENCE</scope>
</reference>
<dbReference type="InterPro" id="IPR052431">
    <property type="entry name" value="SKI2_subfamily_helicases"/>
</dbReference>
<dbReference type="InterPro" id="IPR011545">
    <property type="entry name" value="DEAD/DEAH_box_helicase_dom"/>
</dbReference>
<keyword evidence="10" id="KW-1185">Reference proteome</keyword>
<name>A0AAD1SH94_PELCU</name>
<dbReference type="GO" id="GO:0003676">
    <property type="term" value="F:nucleic acid binding"/>
    <property type="evidence" value="ECO:0007669"/>
    <property type="project" value="InterPro"/>
</dbReference>
<dbReference type="Pfam" id="PF26076">
    <property type="entry name" value="WHD_DDX60"/>
    <property type="match status" value="1"/>
</dbReference>
<evidence type="ECO:0000259" key="7">
    <source>
        <dbReference type="PROSITE" id="PS51192"/>
    </source>
</evidence>
<dbReference type="PROSITE" id="PS51192">
    <property type="entry name" value="HELICASE_ATP_BIND_1"/>
    <property type="match status" value="1"/>
</dbReference>
<dbReference type="Pfam" id="PF00270">
    <property type="entry name" value="DEAD"/>
    <property type="match status" value="1"/>
</dbReference>
<proteinExistence type="predicted"/>
<dbReference type="PANTHER" id="PTHR44533">
    <property type="entry name" value="DEAD/H RNA HELICASE, PUTATIVE-RELATED"/>
    <property type="match status" value="1"/>
</dbReference>
<sequence length="1828" mass="209038">MASEKSGPGEDNLNSDTCSTDSDFLETDSSCESDSESIATTIHQFSEVKKKKGFLDKMHEFVTSQLSKALYASLLNDYVESEFFLIDGDSLLITCVRDETLKKGQDLHFFFLLERFLLNMKNKGAIYVVIFFEDMEHMYMGQSDLICLRTQLRLHLKENTDTVVHTFPSILSTEWKNFLLEECPYFLMASDEGINVHQTLFLQLVIINALGNKTNVVLTAGQENDHLRVYGYYVDSQIRHHAFMKKHLKTTSTISKLNPKSKIEAVDGRMNHPCVKYCRGEGLCAVQRSGWKMVQDIITNLFTILKEGSNIRTIITVVSCSLVLKLFSENGESFPLQKILPFGLSSLFLLVIHFLKDGRISLTMNDVADLCRMHCLTVAILLCVPLSQRSQMRHIKADWNDNASLFTDLGKNVSSALYIKVMRYKKRGSYQDLNWKIDWTNVSDLNDDLLLKNVAYYYEKETFTDLRFDFGSTIGEMYTFLWNTTLQLSPWGKELESSQIRTTSTPFLSNDSSLMVKTKKMPNAGLIPMRSALIETFAGDIMKGLQYLNSDDPVVLALNEAKPYDEILHWHSGKSLSDDYDRTKDTQAVQRKEWLVARKVEKSTEWPSYDHPYHVVTSSKVLLLHMGIINRSVTNDKILFSVLICMKKKDQIIQANQKKNKAKEENKELEQWRSMAIVLKKDIQTDFVSGIQKQEQFVHSLGTQSVKFCSELATLKTCVDVWHEHCKMKSMERPGEKRDTNIAVEIMKKIQVIMTNYKEMLQKEDLGKIAQYLIDLGFKNLACTLQPSKGASAQHVDLVKRFYYRSYTLFVGVGSSRFQMQYMGPYLLRDERTDPDPRVQHFIPDTWQRELLDVVDNNESAVIVAPTSSGKTYASYYCMEKVLRKSDTGVVVYVAPTKALVNQVVATVSNQFDKNLPSGMALCGVFTRDYRTDALNCQVLVTVPQCLEILLLSHRQNWAKKIEYIIFDEIHCLGGEIGAEVWEHMLVMIRCPFLALSATISNPEHLTAWLQTVKQYWKQSDELIGSTNLAKGANTGRKSKTVKTRESYRVRLVLHDKRFNDLEKYMCSVQEGKINFESYHPCAALTTDHIKKHGIPNDLSFSPRESIRLYDTMVTAWPEWPRVKDYSAEENICFKDKLLITKNDANKYEDILKKELIIWLEKGQENKTKKVLEYLRIVEHPNQVNCKKYFPMLVEELRKDKKLPALFFAFSLDLVEYLVSESSKVYFNKRLGYRDQSERRKILSKKAPQSLITRCLLHSMGGTVTQSVNRSVDGNSDVTEDQGKASSLAHRCALQKHHGRMFSNRSPGYAWDGKEYLKDRGFCIYAFKESKLLSETTFITICEKVRNEGKGTVLKSLAKIGVGYHHASMKPKERFLVEMLFRLGYVRYSYFFHYKVVTATGSLALGINMPCKSVVFLHDSIYLDALNYRQMSGRAGRRGQDLLGNVFFFTIPTPKVKKLLKSNVPQLKGQFPLSISLVLRVMLLAARADDTEDAKAKALSILKHSLMSFKQPVETQMLQLYCLFSLHYLIHEGYLDQDCNPMAFTGLATHLHFHEPSNFVFVNFLEKNLFHEFCQPCEKDPKQFPSSVMEKLVLILANLFGRSYFLQRPVKAHHSKPQSTVGRQQCEVFLDNLPDTFSLALTERNMKVAEVFGCCLLAAAKLADMTKEYQLPLSQINFSGQECKDSHLLDHLIDSTVERNGISPFACLSGKSNHDLIAMENANSLMLQTAQIPDKYIPILNLEKTDGSGRKMLLNAYALDFFKHGSLLAIVKDNGFNEGDAYYKLKDFTLSISAISVSLREMCKDENDPVVLAFEQLQREYREKLDAV</sequence>
<accession>A0AAD1SH94</accession>
<evidence type="ECO:0000256" key="3">
    <source>
        <dbReference type="ARBA" id="ARBA00022806"/>
    </source>
</evidence>
<evidence type="ECO:0000256" key="5">
    <source>
        <dbReference type="SAM" id="Coils"/>
    </source>
</evidence>
<evidence type="ECO:0000259" key="8">
    <source>
        <dbReference type="PROSITE" id="PS51194"/>
    </source>
</evidence>
<gene>
    <name evidence="9" type="ORF">PECUL_23A004303</name>
</gene>
<feature type="domain" description="Helicase ATP-binding" evidence="7">
    <location>
        <begin position="852"/>
        <end position="1018"/>
    </location>
</feature>
<dbReference type="InterPro" id="IPR014001">
    <property type="entry name" value="Helicase_ATP-bd"/>
</dbReference>
<dbReference type="Proteomes" id="UP001295444">
    <property type="component" value="Chromosome 06"/>
</dbReference>
<keyword evidence="3 9" id="KW-0347">Helicase</keyword>
<dbReference type="Pfam" id="PF23002">
    <property type="entry name" value="PIN-like_DDX60"/>
    <property type="match status" value="1"/>
</dbReference>
<dbReference type="Gene3D" id="3.40.50.300">
    <property type="entry name" value="P-loop containing nucleotide triphosphate hydrolases"/>
    <property type="match status" value="2"/>
</dbReference>
<feature type="region of interest" description="Disordered" evidence="6">
    <location>
        <begin position="1"/>
        <end position="30"/>
    </location>
</feature>
<dbReference type="PROSITE" id="PS51194">
    <property type="entry name" value="HELICASE_CTER"/>
    <property type="match status" value="1"/>
</dbReference>
<feature type="compositionally biased region" description="Polar residues" evidence="6">
    <location>
        <begin position="12"/>
        <end position="22"/>
    </location>
</feature>
<dbReference type="CDD" id="cd18025">
    <property type="entry name" value="DEXHc_DDX60"/>
    <property type="match status" value="1"/>
</dbReference>
<keyword evidence="1" id="KW-0547">Nucleotide-binding</keyword>
<dbReference type="GO" id="GO:0005737">
    <property type="term" value="C:cytoplasm"/>
    <property type="evidence" value="ECO:0007669"/>
    <property type="project" value="TreeGrafter"/>
</dbReference>
<dbReference type="GO" id="GO:0004386">
    <property type="term" value="F:helicase activity"/>
    <property type="evidence" value="ECO:0007669"/>
    <property type="project" value="UniProtKB-KW"/>
</dbReference>
<feature type="domain" description="Helicase C-terminal" evidence="8">
    <location>
        <begin position="1312"/>
        <end position="1479"/>
    </location>
</feature>
<dbReference type="SUPFAM" id="SSF52540">
    <property type="entry name" value="P-loop containing nucleoside triphosphate hydrolases"/>
    <property type="match status" value="1"/>
</dbReference>
<dbReference type="GO" id="GO:0016787">
    <property type="term" value="F:hydrolase activity"/>
    <property type="evidence" value="ECO:0007669"/>
    <property type="project" value="UniProtKB-KW"/>
</dbReference>
<dbReference type="InterPro" id="IPR055124">
    <property type="entry name" value="PIN-like_DDX60"/>
</dbReference>
<keyword evidence="2" id="KW-0378">Hydrolase</keyword>
<dbReference type="GO" id="GO:0005524">
    <property type="term" value="F:ATP binding"/>
    <property type="evidence" value="ECO:0007669"/>
    <property type="project" value="UniProtKB-KW"/>
</dbReference>
<evidence type="ECO:0000313" key="9">
    <source>
        <dbReference type="EMBL" id="CAH2300578.1"/>
    </source>
</evidence>
<dbReference type="SMART" id="SM00487">
    <property type="entry name" value="DEXDc"/>
    <property type="match status" value="1"/>
</dbReference>
<dbReference type="Pfam" id="PF26167">
    <property type="entry name" value="TPR_DDX60"/>
    <property type="match status" value="1"/>
</dbReference>
<dbReference type="Pfam" id="PF00271">
    <property type="entry name" value="Helicase_C"/>
    <property type="match status" value="1"/>
</dbReference>
<dbReference type="FunFam" id="3.40.50.300:FF:001039">
    <property type="entry name" value="ATP-dependent RNA helicase DDX60"/>
    <property type="match status" value="1"/>
</dbReference>